<sequence>MSVFSDPDFFLAAKFAHGNLNKVNPLSDTQIREAKEAFSESGLPFRANSDLSVHCSFKIGGICPILIEPENTEQILEALSIFKKLDLPWKILGGGTNVLISDHPDDLIVFKLSGEFKEYRDLGDGLFQIGAATNTTPTFRQISQKGYTGAEFLSTIPGWTGGAVIQNAGCYGGELFDLIQEVEFLRDGQIHKLPPSEIKHGYRFTEFLQKKDSIILSVTIRLKTGDPDEIEASLKEKRDKRNSSQPQNKKSAGSMFKNPKIYDQEGKERKAWQFIDSAGLRGLQIGGAQISPEHCNFIVNTGGAKASDVNSLVSIVQEKVRKETGVSLEREVEYFGTVP</sequence>
<dbReference type="NCBIfam" id="NF010480">
    <property type="entry name" value="PRK13905.1"/>
    <property type="match status" value="1"/>
</dbReference>
<evidence type="ECO:0000256" key="16">
    <source>
        <dbReference type="ARBA" id="ARBA00023316"/>
    </source>
</evidence>
<evidence type="ECO:0000256" key="8">
    <source>
        <dbReference type="ARBA" id="ARBA00022618"/>
    </source>
</evidence>
<comment type="pathway">
    <text evidence="4 19">Cell wall biogenesis; peptidoglycan biosynthesis.</text>
</comment>
<evidence type="ECO:0000256" key="7">
    <source>
        <dbReference type="ARBA" id="ARBA00022490"/>
    </source>
</evidence>
<dbReference type="InterPro" id="IPR006094">
    <property type="entry name" value="Oxid_FAD_bind_N"/>
</dbReference>
<dbReference type="Gene3D" id="3.30.43.10">
    <property type="entry name" value="Uridine Diphospho-n-acetylenolpyruvylglucosamine Reductase, domain 2"/>
    <property type="match status" value="1"/>
</dbReference>
<keyword evidence="9 19" id="KW-0285">Flavoprotein</keyword>
<dbReference type="Proteomes" id="UP001580391">
    <property type="component" value="Unassembled WGS sequence"/>
</dbReference>
<evidence type="ECO:0000313" key="22">
    <source>
        <dbReference type="EMBL" id="MFB5735251.1"/>
    </source>
</evidence>
<accession>A0ABV5BM95</accession>
<keyword evidence="7 19" id="KW-0963">Cytoplasm</keyword>
<dbReference type="Pfam" id="PF02873">
    <property type="entry name" value="MurB_C"/>
    <property type="match status" value="1"/>
</dbReference>
<evidence type="ECO:0000256" key="15">
    <source>
        <dbReference type="ARBA" id="ARBA00023306"/>
    </source>
</evidence>
<dbReference type="HAMAP" id="MF_00037">
    <property type="entry name" value="MurB"/>
    <property type="match status" value="1"/>
</dbReference>
<dbReference type="SUPFAM" id="SSF56176">
    <property type="entry name" value="FAD-binding/transporter-associated domain-like"/>
    <property type="match status" value="1"/>
</dbReference>
<dbReference type="GO" id="GO:0008762">
    <property type="term" value="F:UDP-N-acetylmuramate dehydrogenase activity"/>
    <property type="evidence" value="ECO:0007669"/>
    <property type="project" value="UniProtKB-EC"/>
</dbReference>
<dbReference type="InterPro" id="IPR011601">
    <property type="entry name" value="MurB_C"/>
</dbReference>
<comment type="similarity">
    <text evidence="19">Belongs to the MurB family.</text>
</comment>
<dbReference type="PANTHER" id="PTHR21071:SF4">
    <property type="entry name" value="UDP-N-ACETYLENOLPYRUVOYLGLUCOSAMINE REDUCTASE"/>
    <property type="match status" value="1"/>
</dbReference>
<comment type="function">
    <text evidence="2 19">Cell wall formation.</text>
</comment>
<feature type="active site" description="Proton donor" evidence="19">
    <location>
        <position position="254"/>
    </location>
</feature>
<feature type="active site" evidence="19">
    <location>
        <position position="331"/>
    </location>
</feature>
<dbReference type="PROSITE" id="PS51387">
    <property type="entry name" value="FAD_PCMH"/>
    <property type="match status" value="1"/>
</dbReference>
<dbReference type="Gene3D" id="3.30.465.10">
    <property type="match status" value="1"/>
</dbReference>
<evidence type="ECO:0000256" key="20">
    <source>
        <dbReference type="SAM" id="MobiDB-lite"/>
    </source>
</evidence>
<dbReference type="Pfam" id="PF01565">
    <property type="entry name" value="FAD_binding_4"/>
    <property type="match status" value="1"/>
</dbReference>
<keyword evidence="11 19" id="KW-0521">NADP</keyword>
<dbReference type="InterPro" id="IPR016167">
    <property type="entry name" value="FAD-bd_PCMH_sub1"/>
</dbReference>
<keyword evidence="10 19" id="KW-0274">FAD</keyword>
<dbReference type="InterPro" id="IPR003170">
    <property type="entry name" value="MurB"/>
</dbReference>
<dbReference type="EMBL" id="JBHILJ010000001">
    <property type="protein sequence ID" value="MFB5735251.1"/>
    <property type="molecule type" value="Genomic_DNA"/>
</dbReference>
<evidence type="ECO:0000256" key="2">
    <source>
        <dbReference type="ARBA" id="ARBA00003921"/>
    </source>
</evidence>
<reference evidence="22 23" key="1">
    <citation type="submission" date="2024-09" db="EMBL/GenBank/DDBJ databases">
        <title>Taxonomic and Genotyping Characterization of Leptospira Strains isolated from Multiple Sources in Colombia highlights the importance of intermediate species.</title>
        <authorList>
            <person name="Torres Higuera L."/>
            <person name="Rojas Tapias D."/>
            <person name="Jimenez Velasquez S."/>
            <person name="Renjifo Ibanez C."/>
        </authorList>
    </citation>
    <scope>NUCLEOTIDE SEQUENCE [LARGE SCALE GENOMIC DNA]</scope>
    <source>
        <strain evidence="22 23">Lep080</strain>
    </source>
</reference>
<evidence type="ECO:0000256" key="19">
    <source>
        <dbReference type="HAMAP-Rule" id="MF_00037"/>
    </source>
</evidence>
<evidence type="ECO:0000256" key="6">
    <source>
        <dbReference type="ARBA" id="ARBA00015188"/>
    </source>
</evidence>
<organism evidence="22 23">
    <name type="scientific">Leptospira wolffii</name>
    <dbReference type="NCBI Taxonomy" id="409998"/>
    <lineage>
        <taxon>Bacteria</taxon>
        <taxon>Pseudomonadati</taxon>
        <taxon>Spirochaetota</taxon>
        <taxon>Spirochaetia</taxon>
        <taxon>Leptospirales</taxon>
        <taxon>Leptospiraceae</taxon>
        <taxon>Leptospira</taxon>
    </lineage>
</organism>
<evidence type="ECO:0000256" key="14">
    <source>
        <dbReference type="ARBA" id="ARBA00023002"/>
    </source>
</evidence>
<dbReference type="PANTHER" id="PTHR21071">
    <property type="entry name" value="UDP-N-ACETYLENOLPYRUVOYLGLUCOSAMINE REDUCTASE"/>
    <property type="match status" value="1"/>
</dbReference>
<evidence type="ECO:0000256" key="4">
    <source>
        <dbReference type="ARBA" id="ARBA00004752"/>
    </source>
</evidence>
<dbReference type="NCBIfam" id="TIGR00179">
    <property type="entry name" value="murB"/>
    <property type="match status" value="1"/>
</dbReference>
<keyword evidence="23" id="KW-1185">Reference proteome</keyword>
<evidence type="ECO:0000256" key="5">
    <source>
        <dbReference type="ARBA" id="ARBA00012518"/>
    </source>
</evidence>
<evidence type="ECO:0000256" key="12">
    <source>
        <dbReference type="ARBA" id="ARBA00022960"/>
    </source>
</evidence>
<dbReference type="EC" id="1.3.1.98" evidence="5 19"/>
<evidence type="ECO:0000259" key="21">
    <source>
        <dbReference type="PROSITE" id="PS51387"/>
    </source>
</evidence>
<dbReference type="RefSeq" id="WP_375516503.1">
    <property type="nucleotide sequence ID" value="NZ_JBHILI010000001.1"/>
</dbReference>
<feature type="active site" evidence="19">
    <location>
        <position position="203"/>
    </location>
</feature>
<evidence type="ECO:0000256" key="3">
    <source>
        <dbReference type="ARBA" id="ARBA00004496"/>
    </source>
</evidence>
<evidence type="ECO:0000256" key="10">
    <source>
        <dbReference type="ARBA" id="ARBA00022827"/>
    </source>
</evidence>
<evidence type="ECO:0000256" key="1">
    <source>
        <dbReference type="ARBA" id="ARBA00001974"/>
    </source>
</evidence>
<dbReference type="InterPro" id="IPR036318">
    <property type="entry name" value="FAD-bd_PCMH-like_sf"/>
</dbReference>
<evidence type="ECO:0000256" key="18">
    <source>
        <dbReference type="ARBA" id="ARBA00048914"/>
    </source>
</evidence>
<comment type="cofactor">
    <cofactor evidence="1 19">
        <name>FAD</name>
        <dbReference type="ChEBI" id="CHEBI:57692"/>
    </cofactor>
</comment>
<keyword evidence="15 19" id="KW-0131">Cell cycle</keyword>
<keyword evidence="12 19" id="KW-0133">Cell shape</keyword>
<dbReference type="InterPro" id="IPR036635">
    <property type="entry name" value="MurB_C_sf"/>
</dbReference>
<dbReference type="Gene3D" id="3.90.78.10">
    <property type="entry name" value="UDP-N-acetylenolpyruvoylglucosamine reductase, C-terminal domain"/>
    <property type="match status" value="1"/>
</dbReference>
<name>A0ABV5BM95_9LEPT</name>
<comment type="catalytic activity">
    <reaction evidence="18 19">
        <text>UDP-N-acetyl-alpha-D-muramate + NADP(+) = UDP-N-acetyl-3-O-(1-carboxyvinyl)-alpha-D-glucosamine + NADPH + H(+)</text>
        <dbReference type="Rhea" id="RHEA:12248"/>
        <dbReference type="ChEBI" id="CHEBI:15378"/>
        <dbReference type="ChEBI" id="CHEBI:57783"/>
        <dbReference type="ChEBI" id="CHEBI:58349"/>
        <dbReference type="ChEBI" id="CHEBI:68483"/>
        <dbReference type="ChEBI" id="CHEBI:70757"/>
        <dbReference type="EC" id="1.3.1.98"/>
    </reaction>
</comment>
<keyword evidence="14 19" id="KW-0560">Oxidoreductase</keyword>
<protein>
    <recommendedName>
        <fullName evidence="6 19">UDP-N-acetylenolpyruvoylglucosamine reductase</fullName>
        <ecNumber evidence="5 19">1.3.1.98</ecNumber>
    </recommendedName>
    <alternativeName>
        <fullName evidence="17 19">UDP-N-acetylmuramate dehydrogenase</fullName>
    </alternativeName>
</protein>
<dbReference type="InterPro" id="IPR016169">
    <property type="entry name" value="FAD-bd_PCMH_sub2"/>
</dbReference>
<evidence type="ECO:0000256" key="11">
    <source>
        <dbReference type="ARBA" id="ARBA00022857"/>
    </source>
</evidence>
<evidence type="ECO:0000256" key="9">
    <source>
        <dbReference type="ARBA" id="ARBA00022630"/>
    </source>
</evidence>
<feature type="domain" description="FAD-binding PCMH-type" evidence="21">
    <location>
        <begin position="59"/>
        <end position="225"/>
    </location>
</feature>
<feature type="region of interest" description="Disordered" evidence="20">
    <location>
        <begin position="234"/>
        <end position="259"/>
    </location>
</feature>
<comment type="caution">
    <text evidence="22">The sequence shown here is derived from an EMBL/GenBank/DDBJ whole genome shotgun (WGS) entry which is preliminary data.</text>
</comment>
<keyword evidence="16 19" id="KW-0961">Cell wall biogenesis/degradation</keyword>
<gene>
    <name evidence="19 22" type="primary">murB</name>
    <name evidence="22" type="ORF">ACE5IX_01930</name>
</gene>
<evidence type="ECO:0000256" key="13">
    <source>
        <dbReference type="ARBA" id="ARBA00022984"/>
    </source>
</evidence>
<evidence type="ECO:0000256" key="17">
    <source>
        <dbReference type="ARBA" id="ARBA00031026"/>
    </source>
</evidence>
<evidence type="ECO:0000313" key="23">
    <source>
        <dbReference type="Proteomes" id="UP001580391"/>
    </source>
</evidence>
<dbReference type="InterPro" id="IPR016166">
    <property type="entry name" value="FAD-bd_PCMH"/>
</dbReference>
<proteinExistence type="inferred from homology"/>
<keyword evidence="8 19" id="KW-0132">Cell division</keyword>
<dbReference type="SUPFAM" id="SSF56194">
    <property type="entry name" value="Uridine diphospho-N-Acetylenolpyruvylglucosamine reductase, MurB, C-terminal domain"/>
    <property type="match status" value="1"/>
</dbReference>
<keyword evidence="13 19" id="KW-0573">Peptidoglycan synthesis</keyword>
<comment type="subcellular location">
    <subcellularLocation>
        <location evidence="3 19">Cytoplasm</location>
    </subcellularLocation>
</comment>